<dbReference type="Gene3D" id="2.60.40.10">
    <property type="entry name" value="Immunoglobulins"/>
    <property type="match status" value="3"/>
</dbReference>
<evidence type="ECO:0000256" key="1">
    <source>
        <dbReference type="SAM" id="MobiDB-lite"/>
    </source>
</evidence>
<feature type="domain" description="Bacterial Ig-like" evidence="2">
    <location>
        <begin position="573"/>
        <end position="650"/>
    </location>
</feature>
<proteinExistence type="predicted"/>
<organism evidence="4 5">
    <name type="scientific">Kitasatospora kazusensis</name>
    <dbReference type="NCBI Taxonomy" id="407974"/>
    <lineage>
        <taxon>Bacteria</taxon>
        <taxon>Bacillati</taxon>
        <taxon>Actinomycetota</taxon>
        <taxon>Actinomycetes</taxon>
        <taxon>Kitasatosporales</taxon>
        <taxon>Streptomycetaceae</taxon>
        <taxon>Kitasatospora</taxon>
    </lineage>
</organism>
<evidence type="ECO:0000313" key="5">
    <source>
        <dbReference type="Proteomes" id="UP001422759"/>
    </source>
</evidence>
<dbReference type="NCBIfam" id="NF033510">
    <property type="entry name" value="Ca_tandemer"/>
    <property type="match status" value="2"/>
</dbReference>
<evidence type="ECO:0008006" key="6">
    <source>
        <dbReference type="Google" id="ProtNLM"/>
    </source>
</evidence>
<dbReference type="RefSeq" id="WP_344464696.1">
    <property type="nucleotide sequence ID" value="NZ_BAAANT010000013.1"/>
</dbReference>
<gene>
    <name evidence="4" type="ORF">GCM10009760_28530</name>
</gene>
<evidence type="ECO:0000313" key="4">
    <source>
        <dbReference type="EMBL" id="GAA2142869.1"/>
    </source>
</evidence>
<keyword evidence="5" id="KW-1185">Reference proteome</keyword>
<dbReference type="PANTHER" id="PTHR36721:SF15">
    <property type="entry name" value="EN_SPM-LIKE TRANSPOSON PROTEIN"/>
    <property type="match status" value="1"/>
</dbReference>
<feature type="region of interest" description="Disordered" evidence="1">
    <location>
        <begin position="86"/>
        <end position="110"/>
    </location>
</feature>
<feature type="region of interest" description="Disordered" evidence="1">
    <location>
        <begin position="751"/>
        <end position="799"/>
    </location>
</feature>
<evidence type="ECO:0000259" key="3">
    <source>
        <dbReference type="Pfam" id="PF20009"/>
    </source>
</evidence>
<dbReference type="PANTHER" id="PTHR36721">
    <property type="entry name" value="PROLINE-RICH FAMILY PROTEIN"/>
    <property type="match status" value="1"/>
</dbReference>
<evidence type="ECO:0000259" key="2">
    <source>
        <dbReference type="Pfam" id="PF19077"/>
    </source>
</evidence>
<feature type="domain" description="Bacterial Ig-like" evidence="2">
    <location>
        <begin position="669"/>
        <end position="748"/>
    </location>
</feature>
<dbReference type="InterPro" id="IPR013783">
    <property type="entry name" value="Ig-like_fold"/>
</dbReference>
<feature type="compositionally biased region" description="Pro residues" evidence="1">
    <location>
        <begin position="759"/>
        <end position="786"/>
    </location>
</feature>
<accession>A0ABP5L9A8</accession>
<dbReference type="Pfam" id="PF19077">
    <property type="entry name" value="Big_13"/>
    <property type="match status" value="2"/>
</dbReference>
<sequence>MSRQFPHAAEVSATRPGRCGPDALPGRRLGRGVAVLAATALLLSWSPSPSGAQQTPDTWTGEHRAVLPSGLAVALDFAPLPGVSASAAPGKLDSGTGTTSPYADGVHGGDPAETFRIAEDRPRADGSWRTLGTLQLSFSRSVRNPRLHVSGLTSLATGKDGSTAGAARLTVTGGSPSVPSLVGRTGWTGWTVGGNSLAPTGDDSATATLDSLGTLELSGTVSTVALRVEQRSTARAGSTAAPEPLRPAYTVTLDEELSTAPQGYGNASHLLSDLFLGQDAAGAVLGRLAAAQPESPHPLVPAAVPGVREPAALDRLARPMVEVGGGTRQHSPWANPAPPALQPGRSEYQGTDPTVSFPAVAAIGRYYSVTVPVSPGSGPATLAGWIDFDHSGGFDATERVQAEVPAGSSSATLEWTVPDNAAAGETWARLRLARDSSQLVGASGFADSGEVLDQRVQLAVGAARPEITGPVSGAVVADSRPEIRGEGAVQGATVEVVEGSGALCRVRVGADGAWSCRPDAPLAQGPHSLVPVETTKGGVVLRGEAARLTVKTDPPAAPALTLPEYTNDPGLMLTGTADPGSTVSVTDGSTAPGVVRVAGELCSTAVAPDRSWNCLPVENLADGRHQLTAAAVDAAGNRTAGKPVVLVVDTVAPDKPVLTTPAAGDTLPNARPGLAGRAEAGAAVTVTATARGGAPGAPVPVCGVRAGTDGSWNCTPARDLPAGDQALTVTATDRAGNSTAADAVNVHVPQPAAASPAPAASPTPSPTPTPTPTPAATPASSLPPTPAATGAPSVAPAATPPSEVPALLPIVVPPLSTPPVAPPVAPSPSVIPGVSVSVIPEVSPSPVPSVAPAVPAVPSTLVASPSAASPAPASASAASSAPASAVAATPAAVSPPAAPSASAASASASAPSGAGSSAAPSAPGKAAAPGAAPARSGQAPDPAVPAAASSEESRVLAAPPVDTVAEAAAAHRSAVDAWRATGCGVLLLLAAITLATRRVLSRGPGKRRR</sequence>
<feature type="region of interest" description="Disordered" evidence="1">
    <location>
        <begin position="893"/>
        <end position="954"/>
    </location>
</feature>
<dbReference type="Pfam" id="PF20009">
    <property type="entry name" value="GEVED"/>
    <property type="match status" value="1"/>
</dbReference>
<dbReference type="InterPro" id="IPR045474">
    <property type="entry name" value="GEVED"/>
</dbReference>
<feature type="domain" description="GEVED" evidence="3">
    <location>
        <begin position="382"/>
        <end position="453"/>
    </location>
</feature>
<feature type="compositionally biased region" description="Low complexity" evidence="1">
    <location>
        <begin position="787"/>
        <end position="797"/>
    </location>
</feature>
<comment type="caution">
    <text evidence="4">The sequence shown here is derived from an EMBL/GenBank/DDBJ whole genome shotgun (WGS) entry which is preliminary data.</text>
</comment>
<protein>
    <recommendedName>
        <fullName evidence="6">Ig-like domain-containing protein</fullName>
    </recommendedName>
</protein>
<name>A0ABP5L9A8_9ACTN</name>
<reference evidence="5" key="1">
    <citation type="journal article" date="2019" name="Int. J. Syst. Evol. Microbiol.">
        <title>The Global Catalogue of Microorganisms (GCM) 10K type strain sequencing project: providing services to taxonomists for standard genome sequencing and annotation.</title>
        <authorList>
            <consortium name="The Broad Institute Genomics Platform"/>
            <consortium name="The Broad Institute Genome Sequencing Center for Infectious Disease"/>
            <person name="Wu L."/>
            <person name="Ma J."/>
        </authorList>
    </citation>
    <scope>NUCLEOTIDE SEQUENCE [LARGE SCALE GENOMIC DNA]</scope>
    <source>
        <strain evidence="5">JCM 14560</strain>
    </source>
</reference>
<feature type="compositionally biased region" description="Low complexity" evidence="1">
    <location>
        <begin position="893"/>
        <end position="948"/>
    </location>
</feature>
<dbReference type="InterPro" id="IPR044016">
    <property type="entry name" value="Big_13"/>
</dbReference>
<dbReference type="Proteomes" id="UP001422759">
    <property type="component" value="Unassembled WGS sequence"/>
</dbReference>
<dbReference type="EMBL" id="BAAANT010000013">
    <property type="protein sequence ID" value="GAA2142869.1"/>
    <property type="molecule type" value="Genomic_DNA"/>
</dbReference>